<dbReference type="InterPro" id="IPR011855">
    <property type="entry name" value="Phgtail_TP901_1"/>
</dbReference>
<evidence type="ECO:0000313" key="2">
    <source>
        <dbReference type="Proteomes" id="UP000641137"/>
    </source>
</evidence>
<comment type="caution">
    <text evidence="1">The sequence shown here is derived from an EMBL/GenBank/DDBJ whole genome shotgun (WGS) entry which is preliminary data.</text>
</comment>
<evidence type="ECO:0000313" key="1">
    <source>
        <dbReference type="EMBL" id="GHC69313.1"/>
    </source>
</evidence>
<gene>
    <name evidence="1" type="ORF">GCM10010136_15020</name>
</gene>
<dbReference type="AlphaFoldDB" id="A0A8J3GH34"/>
<dbReference type="RefSeq" id="WP_189489487.1">
    <property type="nucleotide sequence ID" value="NZ_BMZO01000004.1"/>
</dbReference>
<dbReference type="InterPro" id="IPR022344">
    <property type="entry name" value="GTA_major-tail"/>
</dbReference>
<reference evidence="1" key="1">
    <citation type="journal article" date="2014" name="Int. J. Syst. Evol. Microbiol.">
        <title>Complete genome sequence of Corynebacterium casei LMG S-19264T (=DSM 44701T), isolated from a smear-ripened cheese.</title>
        <authorList>
            <consortium name="US DOE Joint Genome Institute (JGI-PGF)"/>
            <person name="Walter F."/>
            <person name="Albersmeier A."/>
            <person name="Kalinowski J."/>
            <person name="Ruckert C."/>
        </authorList>
    </citation>
    <scope>NUCLEOTIDE SEQUENCE</scope>
    <source>
        <strain evidence="1">KCTC 42097</strain>
    </source>
</reference>
<dbReference type="Pfam" id="PF06199">
    <property type="entry name" value="Phage_tail_2"/>
    <property type="match status" value="1"/>
</dbReference>
<reference evidence="1" key="2">
    <citation type="submission" date="2020-09" db="EMBL/GenBank/DDBJ databases">
        <authorList>
            <person name="Sun Q."/>
            <person name="Kim S."/>
        </authorList>
    </citation>
    <scope>NUCLEOTIDE SEQUENCE</scope>
    <source>
        <strain evidence="1">KCTC 42097</strain>
    </source>
</reference>
<dbReference type="Proteomes" id="UP000641137">
    <property type="component" value="Unassembled WGS sequence"/>
</dbReference>
<keyword evidence="2" id="KW-1185">Reference proteome</keyword>
<dbReference type="NCBIfam" id="TIGR02126">
    <property type="entry name" value="phgtail_TP901_1"/>
    <property type="match status" value="1"/>
</dbReference>
<organism evidence="1 2">
    <name type="scientific">Limoniibacter endophyticus</name>
    <dbReference type="NCBI Taxonomy" id="1565040"/>
    <lineage>
        <taxon>Bacteria</taxon>
        <taxon>Pseudomonadati</taxon>
        <taxon>Pseudomonadota</taxon>
        <taxon>Alphaproteobacteria</taxon>
        <taxon>Hyphomicrobiales</taxon>
        <taxon>Bartonellaceae</taxon>
        <taxon>Limoniibacter</taxon>
    </lineage>
</organism>
<sequence length="137" mass="14998">MGAQRGQDLLVKMDVDGTNSFQTMGGLRTKRLAFNMETVDVTDADSAGRWRELLDRGGLRRATVSGSGIFKDSGTDEIARQVFFEGALRKWQLIIPDFGSITGLFQIVSLEYGASHTSEITFDIALESASEIAFEAL</sequence>
<accession>A0A8J3GH34</accession>
<dbReference type="EMBL" id="BMZO01000004">
    <property type="protein sequence ID" value="GHC69313.1"/>
    <property type="molecule type" value="Genomic_DNA"/>
</dbReference>
<dbReference type="PRINTS" id="PR01996">
    <property type="entry name" value="MTP1FAMILY"/>
</dbReference>
<proteinExistence type="predicted"/>
<name>A0A8J3GH34_9HYPH</name>
<protein>
    <submittedName>
        <fullName evidence="1">Tail protein</fullName>
    </submittedName>
</protein>